<dbReference type="GO" id="GO:0006813">
    <property type="term" value="P:potassium ion transport"/>
    <property type="evidence" value="ECO:0007669"/>
    <property type="project" value="InterPro"/>
</dbReference>
<gene>
    <name evidence="2" type="ORF">GA0074695_3865</name>
</gene>
<organism evidence="2 3">
    <name type="scientific">Micromonospora viridifaciens</name>
    <dbReference type="NCBI Taxonomy" id="1881"/>
    <lineage>
        <taxon>Bacteria</taxon>
        <taxon>Bacillati</taxon>
        <taxon>Actinomycetota</taxon>
        <taxon>Actinomycetes</taxon>
        <taxon>Micromonosporales</taxon>
        <taxon>Micromonosporaceae</taxon>
        <taxon>Micromonospora</taxon>
    </lineage>
</organism>
<keyword evidence="3" id="KW-1185">Reference proteome</keyword>
<dbReference type="RefSeq" id="WP_089007497.1">
    <property type="nucleotide sequence ID" value="NZ_LT607411.1"/>
</dbReference>
<name>A0A1C4Y583_MICVI</name>
<dbReference type="Proteomes" id="UP000198242">
    <property type="component" value="Chromosome I"/>
</dbReference>
<dbReference type="GO" id="GO:0008324">
    <property type="term" value="F:monoatomic cation transmembrane transporter activity"/>
    <property type="evidence" value="ECO:0007669"/>
    <property type="project" value="InterPro"/>
</dbReference>
<evidence type="ECO:0000313" key="3">
    <source>
        <dbReference type="Proteomes" id="UP000198242"/>
    </source>
</evidence>
<dbReference type="PIRSF" id="PIRSF005028">
    <property type="entry name" value="KhtT"/>
    <property type="match status" value="1"/>
</dbReference>
<dbReference type="SUPFAM" id="SSF116726">
    <property type="entry name" value="TrkA C-terminal domain-like"/>
    <property type="match status" value="1"/>
</dbReference>
<sequence length="157" mass="16292">MHVEKRTLPGIGVCQRFTTASGQQAGLIAHPNGRRDLVIYHPNDPDTALYTLSLGRTEAQVLSGLLEAVVTVEHLVDLERQVPGLAVVRIAVALGAPGDGRAWRDVDLAGQALSLLAVIRNGETITAPGDDFVVIAGDEVVVAGSEAAVTAAARAIG</sequence>
<dbReference type="InterPro" id="IPR058776">
    <property type="entry name" value="KhtT-like_N"/>
</dbReference>
<dbReference type="EMBL" id="LT607411">
    <property type="protein sequence ID" value="SCF15840.1"/>
    <property type="molecule type" value="Genomic_DNA"/>
</dbReference>
<dbReference type="InterPro" id="IPR006037">
    <property type="entry name" value="RCK_C"/>
</dbReference>
<proteinExistence type="predicted"/>
<feature type="domain" description="RCK C-terminal" evidence="1">
    <location>
        <begin position="73"/>
        <end position="157"/>
    </location>
</feature>
<reference evidence="3" key="1">
    <citation type="submission" date="2016-06" db="EMBL/GenBank/DDBJ databases">
        <authorList>
            <person name="Varghese N."/>
            <person name="Submissions Spin"/>
        </authorList>
    </citation>
    <scope>NUCLEOTIDE SEQUENCE [LARGE SCALE GENOMIC DNA]</scope>
    <source>
        <strain evidence="3">DSM 43909</strain>
    </source>
</reference>
<dbReference type="InterPro" id="IPR026278">
    <property type="entry name" value="KhtT"/>
</dbReference>
<protein>
    <submittedName>
        <fullName evidence="2">TrkA domain protein</fullName>
    </submittedName>
</protein>
<evidence type="ECO:0000259" key="1">
    <source>
        <dbReference type="PROSITE" id="PS51202"/>
    </source>
</evidence>
<dbReference type="OrthoDB" id="3540322at2"/>
<dbReference type="AlphaFoldDB" id="A0A1C4Y583"/>
<dbReference type="PROSITE" id="PS51202">
    <property type="entry name" value="RCK_C"/>
    <property type="match status" value="1"/>
</dbReference>
<evidence type="ECO:0000313" key="2">
    <source>
        <dbReference type="EMBL" id="SCF15840.1"/>
    </source>
</evidence>
<accession>A0A1C4Y583</accession>
<dbReference type="Pfam" id="PF02080">
    <property type="entry name" value="TrkA_C"/>
    <property type="match status" value="1"/>
</dbReference>
<dbReference type="Gene3D" id="3.30.70.1450">
    <property type="entry name" value="Regulator of K+ conductance, C-terminal domain"/>
    <property type="match status" value="1"/>
</dbReference>
<dbReference type="Pfam" id="PF25991">
    <property type="entry name" value="KhtT_N"/>
    <property type="match status" value="1"/>
</dbReference>
<dbReference type="InterPro" id="IPR036721">
    <property type="entry name" value="RCK_C_sf"/>
</dbReference>